<dbReference type="Proteomes" id="UP000826656">
    <property type="component" value="Unassembled WGS sequence"/>
</dbReference>
<protein>
    <submittedName>
        <fullName evidence="2">Uncharacterized protein</fullName>
    </submittedName>
</protein>
<feature type="compositionally biased region" description="Polar residues" evidence="1">
    <location>
        <begin position="66"/>
        <end position="75"/>
    </location>
</feature>
<evidence type="ECO:0000313" key="3">
    <source>
        <dbReference type="Proteomes" id="UP000826656"/>
    </source>
</evidence>
<feature type="compositionally biased region" description="Basic and acidic residues" evidence="1">
    <location>
        <begin position="76"/>
        <end position="87"/>
    </location>
</feature>
<dbReference type="EMBL" id="JAIVGD010000023">
    <property type="protein sequence ID" value="KAH0743761.1"/>
    <property type="molecule type" value="Genomic_DNA"/>
</dbReference>
<proteinExistence type="predicted"/>
<feature type="compositionally biased region" description="Basic and acidic residues" evidence="1">
    <location>
        <begin position="1"/>
        <end position="12"/>
    </location>
</feature>
<organism evidence="2 3">
    <name type="scientific">Solanum tuberosum</name>
    <name type="common">Potato</name>
    <dbReference type="NCBI Taxonomy" id="4113"/>
    <lineage>
        <taxon>Eukaryota</taxon>
        <taxon>Viridiplantae</taxon>
        <taxon>Streptophyta</taxon>
        <taxon>Embryophyta</taxon>
        <taxon>Tracheophyta</taxon>
        <taxon>Spermatophyta</taxon>
        <taxon>Magnoliopsida</taxon>
        <taxon>eudicotyledons</taxon>
        <taxon>Gunneridae</taxon>
        <taxon>Pentapetalae</taxon>
        <taxon>asterids</taxon>
        <taxon>lamiids</taxon>
        <taxon>Solanales</taxon>
        <taxon>Solanaceae</taxon>
        <taxon>Solanoideae</taxon>
        <taxon>Solaneae</taxon>
        <taxon>Solanum</taxon>
    </lineage>
</organism>
<evidence type="ECO:0000313" key="2">
    <source>
        <dbReference type="EMBL" id="KAH0743761.1"/>
    </source>
</evidence>
<keyword evidence="3" id="KW-1185">Reference proteome</keyword>
<comment type="caution">
    <text evidence="2">The sequence shown here is derived from an EMBL/GenBank/DDBJ whole genome shotgun (WGS) entry which is preliminary data.</text>
</comment>
<gene>
    <name evidence="2" type="ORF">KY290_031754</name>
</gene>
<feature type="region of interest" description="Disordered" evidence="1">
    <location>
        <begin position="1"/>
        <end position="24"/>
    </location>
</feature>
<feature type="region of interest" description="Disordered" evidence="1">
    <location>
        <begin position="66"/>
        <end position="99"/>
    </location>
</feature>
<name>A0ABQ7UBP2_SOLTU</name>
<reference evidence="2 3" key="1">
    <citation type="journal article" date="2021" name="bioRxiv">
        <title>Chromosome-scale and haplotype-resolved genome assembly of a tetraploid potato cultivar.</title>
        <authorList>
            <person name="Sun H."/>
            <person name="Jiao W.-B."/>
            <person name="Krause K."/>
            <person name="Campoy J.A."/>
            <person name="Goel M."/>
            <person name="Folz-Donahue K."/>
            <person name="Kukat C."/>
            <person name="Huettel B."/>
            <person name="Schneeberger K."/>
        </authorList>
    </citation>
    <scope>NUCLEOTIDE SEQUENCE [LARGE SCALE GENOMIC DNA]</scope>
    <source>
        <strain evidence="2">SolTubOtavaFocal</strain>
        <tissue evidence="2">Leaves</tissue>
    </source>
</reference>
<sequence>MMSGDFHPKQDTRTPMNEQGNHTNLFSVSNIPTFKWRRRDIYIGEIPIHILNEERIGIGAETEFSSEFKVQNPSSRNREQLGRDFLHNSRKSGQGSRLERVGEGRRLLFRGFCRIAAATLTFLNAGEEGERGGELKGKRGGVG</sequence>
<accession>A0ABQ7UBP2</accession>
<feature type="compositionally biased region" description="Polar residues" evidence="1">
    <location>
        <begin position="13"/>
        <end position="24"/>
    </location>
</feature>
<evidence type="ECO:0000256" key="1">
    <source>
        <dbReference type="SAM" id="MobiDB-lite"/>
    </source>
</evidence>